<dbReference type="GO" id="GO:0004674">
    <property type="term" value="F:protein serine/threonine kinase activity"/>
    <property type="evidence" value="ECO:0007669"/>
    <property type="project" value="UniProtKB-KW"/>
</dbReference>
<dbReference type="InterPro" id="IPR017441">
    <property type="entry name" value="Protein_kinase_ATP_BS"/>
</dbReference>
<dbReference type="PROSITE" id="PS00108">
    <property type="entry name" value="PROTEIN_KINASE_ST"/>
    <property type="match status" value="1"/>
</dbReference>
<proteinExistence type="inferred from homology"/>
<dbReference type="SUPFAM" id="SSF56112">
    <property type="entry name" value="Protein kinase-like (PK-like)"/>
    <property type="match status" value="1"/>
</dbReference>
<evidence type="ECO:0000256" key="3">
    <source>
        <dbReference type="ARBA" id="ARBA00022679"/>
    </source>
</evidence>
<evidence type="ECO:0000256" key="5">
    <source>
        <dbReference type="ARBA" id="ARBA00022777"/>
    </source>
</evidence>
<dbReference type="Proteomes" id="UP000694892">
    <property type="component" value="Unassembled WGS sequence"/>
</dbReference>
<dbReference type="InterPro" id="IPR000961">
    <property type="entry name" value="AGC-kinase_C"/>
</dbReference>
<dbReference type="Gene3D" id="3.30.200.20">
    <property type="entry name" value="Phosphorylase Kinase, domain 1"/>
    <property type="match status" value="1"/>
</dbReference>
<protein>
    <submittedName>
        <fullName evidence="11">Uncharacterized protein</fullName>
    </submittedName>
</protein>
<feature type="domain" description="Protein kinase" evidence="9">
    <location>
        <begin position="20"/>
        <end position="278"/>
    </location>
</feature>
<dbReference type="FunFam" id="1.10.510.10:FF:000210">
    <property type="entry name" value="Non-specific serine/threonine protein kinase"/>
    <property type="match status" value="1"/>
</dbReference>
<comment type="similarity">
    <text evidence="8">Belongs to the protein kinase superfamily.</text>
</comment>
<feature type="domain" description="AGC-kinase C-terminal" evidence="10">
    <location>
        <begin position="279"/>
        <end position="345"/>
    </location>
</feature>
<keyword evidence="1 8" id="KW-0723">Serine/threonine-protein kinase</keyword>
<dbReference type="GO" id="GO:0005524">
    <property type="term" value="F:ATP binding"/>
    <property type="evidence" value="ECO:0007669"/>
    <property type="project" value="UniProtKB-UniRule"/>
</dbReference>
<accession>A0A974BRB0</accession>
<dbReference type="PANTHER" id="PTHR24351">
    <property type="entry name" value="RIBOSOMAL PROTEIN S6 KINASE"/>
    <property type="match status" value="1"/>
</dbReference>
<dbReference type="InterPro" id="IPR011009">
    <property type="entry name" value="Kinase-like_dom_sf"/>
</dbReference>
<keyword evidence="2" id="KW-0597">Phosphoprotein</keyword>
<dbReference type="PROSITE" id="PS51285">
    <property type="entry name" value="AGC_KINASE_CTER"/>
    <property type="match status" value="1"/>
</dbReference>
<keyword evidence="5" id="KW-0418">Kinase</keyword>
<sequence>MDEAQEPIDLEFSGICQKDLRRCALLGKGGFGKVLLIQHNPTKKYCAVKAMAKGKIYTSDDIDGILTEKRVMQITKESLYNVNLYATFHTKNMLFFVMEFAAGGSVRTHLQKARTFDIPRARFYAACITLGLEELHEKGIIHRDMKPDNLLVDSRGYVKIADFGLSIDGLAPNGSISGAVGSPAYMAPEVVNGEHYTKAVDWWALGVILYEMLLGKRPFTGKDQECLFDSIMEQEPVYPPTLHTDARSLISELLEKNVEDRLGSAVDGAFDVSAHPFFKDFDWNAMLEQKAQPPFVPQLKGPEDLKYFDERFTKLAPNITPPKGICAEMAEEISDAFYDFAYAAC</sequence>
<dbReference type="AlphaFoldDB" id="A0A974BRB0"/>
<evidence type="ECO:0000256" key="1">
    <source>
        <dbReference type="ARBA" id="ARBA00022527"/>
    </source>
</evidence>
<evidence type="ECO:0000256" key="8">
    <source>
        <dbReference type="RuleBase" id="RU000304"/>
    </source>
</evidence>
<dbReference type="InterPro" id="IPR000719">
    <property type="entry name" value="Prot_kinase_dom"/>
</dbReference>
<evidence type="ECO:0000256" key="6">
    <source>
        <dbReference type="ARBA" id="ARBA00022840"/>
    </source>
</evidence>
<gene>
    <name evidence="11" type="ORF">XELAEV_18004722mg</name>
</gene>
<keyword evidence="6 7" id="KW-0067">ATP-binding</keyword>
<keyword evidence="4 7" id="KW-0547">Nucleotide-binding</keyword>
<evidence type="ECO:0000259" key="10">
    <source>
        <dbReference type="PROSITE" id="PS51285"/>
    </source>
</evidence>
<evidence type="ECO:0000256" key="7">
    <source>
        <dbReference type="PROSITE-ProRule" id="PRU10141"/>
    </source>
</evidence>
<dbReference type="InterPro" id="IPR017892">
    <property type="entry name" value="Pkinase_C"/>
</dbReference>
<dbReference type="PROSITE" id="PS50011">
    <property type="entry name" value="PROTEIN_KINASE_DOM"/>
    <property type="match status" value="1"/>
</dbReference>
<dbReference type="SMART" id="SM00133">
    <property type="entry name" value="S_TK_X"/>
    <property type="match status" value="1"/>
</dbReference>
<dbReference type="InterPro" id="IPR008271">
    <property type="entry name" value="Ser/Thr_kinase_AS"/>
</dbReference>
<dbReference type="Pfam" id="PF00069">
    <property type="entry name" value="Pkinase"/>
    <property type="match status" value="1"/>
</dbReference>
<dbReference type="Pfam" id="PF00433">
    <property type="entry name" value="Pkinase_C"/>
    <property type="match status" value="1"/>
</dbReference>
<dbReference type="Gene3D" id="1.10.510.10">
    <property type="entry name" value="Transferase(Phosphotransferase) domain 1"/>
    <property type="match status" value="1"/>
</dbReference>
<keyword evidence="3" id="KW-0808">Transferase</keyword>
<evidence type="ECO:0000313" key="11">
    <source>
        <dbReference type="EMBL" id="OCT56551.1"/>
    </source>
</evidence>
<dbReference type="SMART" id="SM00220">
    <property type="entry name" value="S_TKc"/>
    <property type="match status" value="1"/>
</dbReference>
<reference evidence="11" key="1">
    <citation type="submission" date="2016-05" db="EMBL/GenBank/DDBJ databases">
        <title>WGS assembly of Xenopus laevis.</title>
        <authorList>
            <person name="Session A."/>
            <person name="Uno Y."/>
            <person name="Kwon T."/>
            <person name="Chapman J."/>
            <person name="Toyoda A."/>
            <person name="Takahashi S."/>
            <person name="Fukui A."/>
            <person name="Hikosaka A."/>
            <person name="Putnam N."/>
            <person name="Stites J."/>
            <person name="Van Heeringen S."/>
            <person name="Quigley I."/>
            <person name="Heinz S."/>
            <person name="Hellsten U."/>
            <person name="Lyons J."/>
            <person name="Suzuki A."/>
            <person name="Kondo M."/>
            <person name="Ogino H."/>
            <person name="Ochi H."/>
            <person name="Bogdanovic O."/>
            <person name="Lister R."/>
            <person name="Georgiou G."/>
            <person name="Paranjpe S."/>
            <person name="Van Kruijsbergen I."/>
            <person name="Mozaffari S."/>
            <person name="Shu S."/>
            <person name="Schmutz J."/>
            <person name="Jenkins J."/>
            <person name="Grimwood J."/>
            <person name="Carlson J."/>
            <person name="Mitros T."/>
            <person name="Simakov O."/>
            <person name="Heald R."/>
            <person name="Miller K."/>
            <person name="Haudenschild C."/>
            <person name="Kuroki Y."/>
            <person name="Tanaka T."/>
            <person name="Michiue T."/>
            <person name="Watanabe M."/>
            <person name="Kinoshita T."/>
            <person name="Ohta Y."/>
            <person name="Mawaribuchi S."/>
            <person name="Suzuki Y."/>
            <person name="Haramoto Y."/>
            <person name="Yamamoto T."/>
            <person name="Takagi C."/>
            <person name="Kitzman J."/>
            <person name="Shendure J."/>
            <person name="Nakayama T."/>
            <person name="Izutsu Y."/>
            <person name="Robert J."/>
            <person name="Dichmann D."/>
            <person name="Flajnik M."/>
            <person name="Houston D."/>
            <person name="Marcotte E."/>
            <person name="Wallingford J."/>
            <person name="Ito Y."/>
            <person name="Asashima M."/>
            <person name="Ueno N."/>
            <person name="Matsuda Y."/>
            <person name="Jan Veenstra G."/>
            <person name="Fujiyama A."/>
            <person name="Harland R."/>
            <person name="Taira M."/>
            <person name="Rokhsar D.S."/>
        </authorList>
    </citation>
    <scope>NUCLEOTIDE SEQUENCE</scope>
    <source>
        <strain evidence="11">J</strain>
        <tissue evidence="11">Blood</tissue>
    </source>
</reference>
<evidence type="ECO:0000256" key="2">
    <source>
        <dbReference type="ARBA" id="ARBA00022553"/>
    </source>
</evidence>
<dbReference type="PROSITE" id="PS00107">
    <property type="entry name" value="PROTEIN_KINASE_ATP"/>
    <property type="match status" value="1"/>
</dbReference>
<dbReference type="EMBL" id="KV467266">
    <property type="protein sequence ID" value="OCT56551.1"/>
    <property type="molecule type" value="Genomic_DNA"/>
</dbReference>
<organism evidence="11">
    <name type="scientific">Xenopus laevis</name>
    <name type="common">African clawed frog</name>
    <dbReference type="NCBI Taxonomy" id="8355"/>
    <lineage>
        <taxon>Eukaryota</taxon>
        <taxon>Metazoa</taxon>
        <taxon>Chordata</taxon>
        <taxon>Craniata</taxon>
        <taxon>Vertebrata</taxon>
        <taxon>Euteleostomi</taxon>
        <taxon>Amphibia</taxon>
        <taxon>Batrachia</taxon>
        <taxon>Anura</taxon>
        <taxon>Pipoidea</taxon>
        <taxon>Pipidae</taxon>
        <taxon>Xenopodinae</taxon>
        <taxon>Xenopus</taxon>
        <taxon>Xenopus</taxon>
    </lineage>
</organism>
<name>A0A974BRB0_XENLA</name>
<evidence type="ECO:0000256" key="4">
    <source>
        <dbReference type="ARBA" id="ARBA00022741"/>
    </source>
</evidence>
<feature type="binding site" evidence="7">
    <location>
        <position position="49"/>
    </location>
    <ligand>
        <name>ATP</name>
        <dbReference type="ChEBI" id="CHEBI:30616"/>
    </ligand>
</feature>
<evidence type="ECO:0000259" key="9">
    <source>
        <dbReference type="PROSITE" id="PS50011"/>
    </source>
</evidence>